<name>A0A7R9MJC4_9ACAR</name>
<feature type="compositionally biased region" description="Low complexity" evidence="1">
    <location>
        <begin position="130"/>
        <end position="140"/>
    </location>
</feature>
<dbReference type="EMBL" id="OC936541">
    <property type="protein sequence ID" value="CAD7660902.1"/>
    <property type="molecule type" value="Genomic_DNA"/>
</dbReference>
<accession>A0A7R9MJC4</accession>
<reference evidence="2" key="1">
    <citation type="submission" date="2020-11" db="EMBL/GenBank/DDBJ databases">
        <authorList>
            <person name="Tran Van P."/>
        </authorList>
    </citation>
    <scope>NUCLEOTIDE SEQUENCE</scope>
</reference>
<evidence type="ECO:0000256" key="1">
    <source>
        <dbReference type="SAM" id="MobiDB-lite"/>
    </source>
</evidence>
<evidence type="ECO:0000313" key="3">
    <source>
        <dbReference type="Proteomes" id="UP000728032"/>
    </source>
</evidence>
<protein>
    <submittedName>
        <fullName evidence="2">Uncharacterized protein</fullName>
    </submittedName>
</protein>
<dbReference type="OrthoDB" id="6529208at2759"/>
<sequence length="367" mass="41240">SIPVFTFPAKDDRRHRPKTPTSHHNPVVVCPEIKISPAESYERVDSYVSSLVEDEGIECELDFIKRESKQSLRNVPKSSSYMSFEMHSRPDPSFGRTGSRHELRESGTGAKKLRKKLISSPTHSLEDFTTETTSRRSGTGHSLRAPKIRRNPSWPAVMISPNSTSSSEYEENRSLKQTTSGQKSAKKSTYLTTKVKKLHKRRLKSRSRPQLESSLSVNSCPISSDNRLSARSANSWFHSSSRSSSTESFLSSANDDETTIISQIRPKKKHNSSQSLCYEPSVCDIFNAGADYPDYNDLNSAQLHPKQAIASISDTALHKANNSSSLETSSSSSRRRSKRTIHKQKAMQEDDHIFDSFLDKQVLLERS</sequence>
<dbReference type="EMBL" id="CAJPVJ010021716">
    <property type="protein sequence ID" value="CAG2178038.1"/>
    <property type="molecule type" value="Genomic_DNA"/>
</dbReference>
<feature type="non-terminal residue" evidence="2">
    <location>
        <position position="367"/>
    </location>
</feature>
<keyword evidence="3" id="KW-1185">Reference proteome</keyword>
<organism evidence="2">
    <name type="scientific">Oppiella nova</name>
    <dbReference type="NCBI Taxonomy" id="334625"/>
    <lineage>
        <taxon>Eukaryota</taxon>
        <taxon>Metazoa</taxon>
        <taxon>Ecdysozoa</taxon>
        <taxon>Arthropoda</taxon>
        <taxon>Chelicerata</taxon>
        <taxon>Arachnida</taxon>
        <taxon>Acari</taxon>
        <taxon>Acariformes</taxon>
        <taxon>Sarcoptiformes</taxon>
        <taxon>Oribatida</taxon>
        <taxon>Brachypylina</taxon>
        <taxon>Oppioidea</taxon>
        <taxon>Oppiidae</taxon>
        <taxon>Oppiella</taxon>
    </lineage>
</organism>
<gene>
    <name evidence="2" type="ORF">ONB1V03_LOCUS17464</name>
</gene>
<evidence type="ECO:0000313" key="2">
    <source>
        <dbReference type="EMBL" id="CAD7660902.1"/>
    </source>
</evidence>
<feature type="region of interest" description="Disordered" evidence="1">
    <location>
        <begin position="1"/>
        <end position="25"/>
    </location>
</feature>
<feature type="compositionally biased region" description="Polar residues" evidence="1">
    <location>
        <begin position="175"/>
        <end position="192"/>
    </location>
</feature>
<feature type="compositionally biased region" description="Basic residues" evidence="1">
    <location>
        <begin position="194"/>
        <end position="207"/>
    </location>
</feature>
<dbReference type="AlphaFoldDB" id="A0A7R9MJC4"/>
<feature type="compositionally biased region" description="Polar residues" evidence="1">
    <location>
        <begin position="210"/>
        <end position="227"/>
    </location>
</feature>
<dbReference type="Proteomes" id="UP000728032">
    <property type="component" value="Unassembled WGS sequence"/>
</dbReference>
<feature type="region of interest" description="Disordered" evidence="1">
    <location>
        <begin position="82"/>
        <end position="227"/>
    </location>
</feature>
<proteinExistence type="predicted"/>